<evidence type="ECO:0000313" key="1">
    <source>
        <dbReference type="EMBL" id="VFQ82195.1"/>
    </source>
</evidence>
<keyword evidence="2" id="KW-1185">Reference proteome</keyword>
<dbReference type="EMBL" id="OOIL02002336">
    <property type="protein sequence ID" value="VFQ82195.1"/>
    <property type="molecule type" value="Genomic_DNA"/>
</dbReference>
<protein>
    <submittedName>
        <fullName evidence="1">Uncharacterized protein</fullName>
    </submittedName>
</protein>
<gene>
    <name evidence="1" type="ORF">CCAM_LOCUS23971</name>
</gene>
<accession>A0A484M0L1</accession>
<organism evidence="1 2">
    <name type="scientific">Cuscuta campestris</name>
    <dbReference type="NCBI Taxonomy" id="132261"/>
    <lineage>
        <taxon>Eukaryota</taxon>
        <taxon>Viridiplantae</taxon>
        <taxon>Streptophyta</taxon>
        <taxon>Embryophyta</taxon>
        <taxon>Tracheophyta</taxon>
        <taxon>Spermatophyta</taxon>
        <taxon>Magnoliopsida</taxon>
        <taxon>eudicotyledons</taxon>
        <taxon>Gunneridae</taxon>
        <taxon>Pentapetalae</taxon>
        <taxon>asterids</taxon>
        <taxon>lamiids</taxon>
        <taxon>Solanales</taxon>
        <taxon>Convolvulaceae</taxon>
        <taxon>Cuscuteae</taxon>
        <taxon>Cuscuta</taxon>
        <taxon>Cuscuta subgen. Grammica</taxon>
        <taxon>Cuscuta sect. Cleistogrammica</taxon>
    </lineage>
</organism>
<dbReference type="Proteomes" id="UP000595140">
    <property type="component" value="Unassembled WGS sequence"/>
</dbReference>
<proteinExistence type="predicted"/>
<dbReference type="AlphaFoldDB" id="A0A484M0L1"/>
<sequence>MDIIIHLYIELCVPKGESSGEIYARFGGQLMVSFDVIKPEEVFIFSILLIDASIKDSSRRCTVSYHKPSVHSLNGQLHLQC</sequence>
<evidence type="ECO:0000313" key="2">
    <source>
        <dbReference type="Proteomes" id="UP000595140"/>
    </source>
</evidence>
<name>A0A484M0L1_9ASTE</name>
<reference evidence="1 2" key="1">
    <citation type="submission" date="2018-04" db="EMBL/GenBank/DDBJ databases">
        <authorList>
            <person name="Vogel A."/>
        </authorList>
    </citation>
    <scope>NUCLEOTIDE SEQUENCE [LARGE SCALE GENOMIC DNA]</scope>
</reference>